<organism evidence="1">
    <name type="scientific">Rhizophora mucronata</name>
    <name type="common">Asiatic mangrove</name>
    <dbReference type="NCBI Taxonomy" id="61149"/>
    <lineage>
        <taxon>Eukaryota</taxon>
        <taxon>Viridiplantae</taxon>
        <taxon>Streptophyta</taxon>
        <taxon>Embryophyta</taxon>
        <taxon>Tracheophyta</taxon>
        <taxon>Spermatophyta</taxon>
        <taxon>Magnoliopsida</taxon>
        <taxon>eudicotyledons</taxon>
        <taxon>Gunneridae</taxon>
        <taxon>Pentapetalae</taxon>
        <taxon>rosids</taxon>
        <taxon>fabids</taxon>
        <taxon>Malpighiales</taxon>
        <taxon>Rhizophoraceae</taxon>
        <taxon>Rhizophora</taxon>
    </lineage>
</organism>
<dbReference type="EMBL" id="GGEC01092122">
    <property type="protein sequence ID" value="MBX72606.1"/>
    <property type="molecule type" value="Transcribed_RNA"/>
</dbReference>
<reference evidence="1" key="1">
    <citation type="submission" date="2018-02" db="EMBL/GenBank/DDBJ databases">
        <title>Rhizophora mucronata_Transcriptome.</title>
        <authorList>
            <person name="Meera S.P."/>
            <person name="Sreeshan A."/>
            <person name="Augustine A."/>
        </authorList>
    </citation>
    <scope>NUCLEOTIDE SEQUENCE</scope>
    <source>
        <tissue evidence="1">Leaf</tissue>
    </source>
</reference>
<evidence type="ECO:0000313" key="1">
    <source>
        <dbReference type="EMBL" id="MBX72606.1"/>
    </source>
</evidence>
<proteinExistence type="predicted"/>
<dbReference type="AlphaFoldDB" id="A0A2P2R020"/>
<protein>
    <submittedName>
        <fullName evidence="1">Uncharacterized protein</fullName>
    </submittedName>
</protein>
<sequence>MQCREVSSDAAAAVNFRRRNFN</sequence>
<name>A0A2P2R020_RHIMU</name>
<accession>A0A2P2R020</accession>